<feature type="transmembrane region" description="Helical" evidence="1">
    <location>
        <begin position="29"/>
        <end position="53"/>
    </location>
</feature>
<dbReference type="InterPro" id="IPR010390">
    <property type="entry name" value="ABC-2_transporter-like"/>
</dbReference>
<dbReference type="Proteomes" id="UP001155241">
    <property type="component" value="Unassembled WGS sequence"/>
</dbReference>
<feature type="transmembrane region" description="Helical" evidence="1">
    <location>
        <begin position="118"/>
        <end position="138"/>
    </location>
</feature>
<feature type="transmembrane region" description="Helical" evidence="1">
    <location>
        <begin position="150"/>
        <end position="178"/>
    </location>
</feature>
<dbReference type="Pfam" id="PF06182">
    <property type="entry name" value="ABC2_membrane_6"/>
    <property type="match status" value="1"/>
</dbReference>
<dbReference type="PANTHER" id="PTHR36833">
    <property type="entry name" value="SLR0610 PROTEIN-RELATED"/>
    <property type="match status" value="1"/>
</dbReference>
<reference evidence="2" key="1">
    <citation type="submission" date="2022-06" db="EMBL/GenBank/DDBJ databases">
        <title>Aeoliella straminimaris, a novel planctomycete from sediments.</title>
        <authorList>
            <person name="Vitorino I.R."/>
            <person name="Lage O.M."/>
        </authorList>
    </citation>
    <scope>NUCLEOTIDE SEQUENCE</scope>
    <source>
        <strain evidence="2">ICT_H6.2</strain>
    </source>
</reference>
<comment type="caution">
    <text evidence="2">The sequence shown here is derived from an EMBL/GenBank/DDBJ whole genome shotgun (WGS) entry which is preliminary data.</text>
</comment>
<sequence>MQDLMLYPRLFLTFARNSLIRDMTFRTNFVIEVVSSIGWMAMNLGFYLLVFAYTSSIEGWTKFEFFIFIATTMFINSLVQALFMPNAQEMSELVRTGGLDFALLKPVDAQFLLSLRRINWSSLGNFVVAFALLVFASSRIDHDQFLPIQYLLYPCYVLCGVLILYSVMISLAATSIWLGRNQTLYDFWFYITNFSRYPMEIYGGNALGNALRTIFTFIIPVLVVINVPARMMAKPLTPEYAWLAAFALLATVVSLVVSRWIFKRALASYRSASS</sequence>
<protein>
    <submittedName>
        <fullName evidence="2">ABC-2 family transporter protein</fullName>
    </submittedName>
</protein>
<keyword evidence="1" id="KW-1133">Transmembrane helix</keyword>
<proteinExistence type="predicted"/>
<feature type="transmembrane region" description="Helical" evidence="1">
    <location>
        <begin position="65"/>
        <end position="83"/>
    </location>
</feature>
<organism evidence="2 3">
    <name type="scientific">Aeoliella straminimaris</name>
    <dbReference type="NCBI Taxonomy" id="2954799"/>
    <lineage>
        <taxon>Bacteria</taxon>
        <taxon>Pseudomonadati</taxon>
        <taxon>Planctomycetota</taxon>
        <taxon>Planctomycetia</taxon>
        <taxon>Pirellulales</taxon>
        <taxon>Lacipirellulaceae</taxon>
        <taxon>Aeoliella</taxon>
    </lineage>
</organism>
<dbReference type="PANTHER" id="PTHR36833:SF2">
    <property type="entry name" value="SLR0610 PROTEIN"/>
    <property type="match status" value="1"/>
</dbReference>
<keyword evidence="3" id="KW-1185">Reference proteome</keyword>
<dbReference type="EMBL" id="JAMXLR010000092">
    <property type="protein sequence ID" value="MCO6047806.1"/>
    <property type="molecule type" value="Genomic_DNA"/>
</dbReference>
<accession>A0A9X2FJS3</accession>
<evidence type="ECO:0000313" key="2">
    <source>
        <dbReference type="EMBL" id="MCO6047806.1"/>
    </source>
</evidence>
<feature type="transmembrane region" description="Helical" evidence="1">
    <location>
        <begin position="241"/>
        <end position="262"/>
    </location>
</feature>
<evidence type="ECO:0000313" key="3">
    <source>
        <dbReference type="Proteomes" id="UP001155241"/>
    </source>
</evidence>
<dbReference type="RefSeq" id="WP_252855913.1">
    <property type="nucleotide sequence ID" value="NZ_JAMXLR010000092.1"/>
</dbReference>
<evidence type="ECO:0000256" key="1">
    <source>
        <dbReference type="SAM" id="Phobius"/>
    </source>
</evidence>
<feature type="transmembrane region" description="Helical" evidence="1">
    <location>
        <begin position="210"/>
        <end position="229"/>
    </location>
</feature>
<dbReference type="AlphaFoldDB" id="A0A9X2FJS3"/>
<gene>
    <name evidence="2" type="ORF">NG895_28205</name>
</gene>
<keyword evidence="1" id="KW-0812">Transmembrane</keyword>
<keyword evidence="1" id="KW-0472">Membrane</keyword>
<name>A0A9X2FJS3_9BACT</name>